<keyword evidence="2" id="KW-1185">Reference proteome</keyword>
<evidence type="ECO:0000313" key="1">
    <source>
        <dbReference type="EMBL" id="AEF43109.1"/>
    </source>
</evidence>
<proteinExistence type="predicted"/>
<accession>F6ESI8</accession>
<keyword evidence="1" id="KW-0614">Plasmid</keyword>
<dbReference type="OrthoDB" id="4474113at2"/>
<dbReference type="RefSeq" id="WP_013798116.1">
    <property type="nucleotide sequence ID" value="NC_015561.1"/>
</dbReference>
<dbReference type="EMBL" id="CP002788">
    <property type="protein sequence ID" value="AEF43109.1"/>
    <property type="molecule type" value="Genomic_DNA"/>
</dbReference>
<gene>
    <name evidence="1" type="ordered locus">AS9A_P20065</name>
</gene>
<dbReference type="Proteomes" id="UP000009235">
    <property type="component" value="Plasmid pAS9A-2"/>
</dbReference>
<name>F6ESI8_HOYSD</name>
<dbReference type="AlphaFoldDB" id="F6ESI8"/>
<evidence type="ECO:0000313" key="2">
    <source>
        <dbReference type="Proteomes" id="UP000009235"/>
    </source>
</evidence>
<reference evidence="1 2" key="1">
    <citation type="journal article" date="2011" name="J. Bacteriol.">
        <title>Complete genome sequence of Amycolicicoccus subflavus DQS3-9A1T, an actinomycete isolated from crude oil-polluted soil.</title>
        <authorList>
            <person name="Cai M."/>
            <person name="Chen W.M."/>
            <person name="Nie Y."/>
            <person name="Chi C.Q."/>
            <person name="Wang Y.N."/>
            <person name="Tang Y.Q."/>
            <person name="Li G.Y."/>
            <person name="Wu X.L."/>
        </authorList>
    </citation>
    <scope>NUCLEOTIDE SEQUENCE [LARGE SCALE GENOMIC DNA]</scope>
    <source>
        <strain evidence="2">DSM 45089 / DQS3-9A1</strain>
        <plasmid evidence="1 2">pAS9A-2</plasmid>
    </source>
</reference>
<geneLocation type="plasmid" evidence="1 2">
    <name>pAS9A-2</name>
</geneLocation>
<evidence type="ECO:0008006" key="3">
    <source>
        <dbReference type="Google" id="ProtNLM"/>
    </source>
</evidence>
<dbReference type="InterPro" id="IPR036388">
    <property type="entry name" value="WH-like_DNA-bd_sf"/>
</dbReference>
<dbReference type="HOGENOM" id="CLU_177803_0_0_11"/>
<organism evidence="1 2">
    <name type="scientific">Hoyosella subflava (strain DSM 45089 / JCM 17490 / NBRC 109087 / DQS3-9A1)</name>
    <name type="common">Amycolicicoccus subflavus</name>
    <dbReference type="NCBI Taxonomy" id="443218"/>
    <lineage>
        <taxon>Bacteria</taxon>
        <taxon>Bacillati</taxon>
        <taxon>Actinomycetota</taxon>
        <taxon>Actinomycetes</taxon>
        <taxon>Mycobacteriales</taxon>
        <taxon>Hoyosellaceae</taxon>
        <taxon>Hoyosella</taxon>
    </lineage>
</organism>
<sequence>MTAEKPKRRYRLLDEDTKQAAVETVVAQIKRGTSFTAACRAVAEQIDVSEQAVRTWVNRSGRRPRAAWDEVIDLRARLEAAMHLNRRLQQQFETRWLQ</sequence>
<dbReference type="Gene3D" id="1.10.10.10">
    <property type="entry name" value="Winged helix-like DNA-binding domain superfamily/Winged helix DNA-binding domain"/>
    <property type="match status" value="1"/>
</dbReference>
<protein>
    <recommendedName>
        <fullName evidence="3">Transposase</fullName>
    </recommendedName>
</protein>
<dbReference type="KEGG" id="asd:AS9A_P20065"/>